<comment type="subcellular location">
    <subcellularLocation>
        <location evidence="1">Cell membrane</location>
        <topology evidence="1">Multi-pass membrane protein</topology>
    </subcellularLocation>
</comment>
<feature type="transmembrane region" description="Helical" evidence="6">
    <location>
        <begin position="88"/>
        <end position="110"/>
    </location>
</feature>
<feature type="transmembrane region" description="Helical" evidence="6">
    <location>
        <begin position="155"/>
        <end position="174"/>
    </location>
</feature>
<evidence type="ECO:0000313" key="7">
    <source>
        <dbReference type="EMBL" id="KRN21244.1"/>
    </source>
</evidence>
<keyword evidence="8" id="KW-1185">Reference proteome</keyword>
<evidence type="ECO:0000256" key="4">
    <source>
        <dbReference type="ARBA" id="ARBA00022989"/>
    </source>
</evidence>
<keyword evidence="3 6" id="KW-0812">Transmembrane</keyword>
<reference evidence="7 8" key="1">
    <citation type="journal article" date="2015" name="Genome Announc.">
        <title>Expanding the biotechnology potential of lactobacilli through comparative genomics of 213 strains and associated genera.</title>
        <authorList>
            <person name="Sun Z."/>
            <person name="Harris H.M."/>
            <person name="McCann A."/>
            <person name="Guo C."/>
            <person name="Argimon S."/>
            <person name="Zhang W."/>
            <person name="Yang X."/>
            <person name="Jeffery I.B."/>
            <person name="Cooney J.C."/>
            <person name="Kagawa T.F."/>
            <person name="Liu W."/>
            <person name="Song Y."/>
            <person name="Salvetti E."/>
            <person name="Wrobel A."/>
            <person name="Rasinkangas P."/>
            <person name="Parkhill J."/>
            <person name="Rea M.C."/>
            <person name="O'Sullivan O."/>
            <person name="Ritari J."/>
            <person name="Douillard F.P."/>
            <person name="Paul Ross R."/>
            <person name="Yang R."/>
            <person name="Briner A.E."/>
            <person name="Felis G.E."/>
            <person name="de Vos W.M."/>
            <person name="Barrangou R."/>
            <person name="Klaenhammer T.R."/>
            <person name="Caufield P.W."/>
            <person name="Cui Y."/>
            <person name="Zhang H."/>
            <person name="O'Toole P.W."/>
        </authorList>
    </citation>
    <scope>NUCLEOTIDE SEQUENCE [LARGE SCALE GENOMIC DNA]</scope>
    <source>
        <strain evidence="7 8">DSM 23365</strain>
    </source>
</reference>
<evidence type="ECO:0000256" key="6">
    <source>
        <dbReference type="SAM" id="Phobius"/>
    </source>
</evidence>
<comment type="caution">
    <text evidence="7">The sequence shown here is derived from an EMBL/GenBank/DDBJ whole genome shotgun (WGS) entry which is preliminary data.</text>
</comment>
<dbReference type="PATRIC" id="fig|1423804.4.peg.1283"/>
<dbReference type="RefSeq" id="WP_054737153.1">
    <property type="nucleotide sequence ID" value="NZ_AYZM01000122.1"/>
</dbReference>
<organism evidence="7 8">
    <name type="scientific">Secundilactobacillus similis DSM 23365 = JCM 2765</name>
    <dbReference type="NCBI Taxonomy" id="1423804"/>
    <lineage>
        <taxon>Bacteria</taxon>
        <taxon>Bacillati</taxon>
        <taxon>Bacillota</taxon>
        <taxon>Bacilli</taxon>
        <taxon>Lactobacillales</taxon>
        <taxon>Lactobacillaceae</taxon>
        <taxon>Secundilactobacillus</taxon>
    </lineage>
</organism>
<gene>
    <name evidence="7" type="ORF">FD14_GL001194</name>
</gene>
<dbReference type="GO" id="GO:0015658">
    <property type="term" value="F:branched-chain amino acid transmembrane transporter activity"/>
    <property type="evidence" value="ECO:0007669"/>
    <property type="project" value="InterPro"/>
</dbReference>
<feature type="transmembrane region" description="Helical" evidence="6">
    <location>
        <begin position="278"/>
        <end position="300"/>
    </location>
</feature>
<dbReference type="STRING" id="1423804.FD14_GL001194"/>
<feature type="transmembrane region" description="Helical" evidence="6">
    <location>
        <begin position="9"/>
        <end position="31"/>
    </location>
</feature>
<proteinExistence type="predicted"/>
<dbReference type="Proteomes" id="UP000051442">
    <property type="component" value="Unassembled WGS sequence"/>
</dbReference>
<evidence type="ECO:0000256" key="5">
    <source>
        <dbReference type="ARBA" id="ARBA00023136"/>
    </source>
</evidence>
<accession>A0A0R2F7Z5</accession>
<name>A0A0R2F7Z5_9LACO</name>
<dbReference type="AlphaFoldDB" id="A0A0R2F7Z5"/>
<dbReference type="InterPro" id="IPR001851">
    <property type="entry name" value="ABC_transp_permease"/>
</dbReference>
<dbReference type="CDD" id="cd06581">
    <property type="entry name" value="TM_PBP1_LivM_like"/>
    <property type="match status" value="1"/>
</dbReference>
<keyword evidence="4 6" id="KW-1133">Transmembrane helix</keyword>
<evidence type="ECO:0000256" key="1">
    <source>
        <dbReference type="ARBA" id="ARBA00004651"/>
    </source>
</evidence>
<evidence type="ECO:0000313" key="8">
    <source>
        <dbReference type="Proteomes" id="UP000051442"/>
    </source>
</evidence>
<protein>
    <submittedName>
        <fullName evidence="7">Branched-chain amino acid ABC transporter, permease protein</fullName>
    </submittedName>
</protein>
<sequence>MKANLKSNLCWLILMIAGFYLINTLILVGVIDSFLENMLVTIGINIILAVGLNLVIGFAGQFSLGHAGFMAVGAYATAIITSKTATAGAFYGSIVVGIIIAIIAALIVGIPTLRLRGDYLAIATMGAAEIIRIIINNLKITNGPSGMFNIPQFATWPVVYIMICVTTIVIVNFIHSRGGRAALSVREDEIAAESMGINTTKWKLAAFVLGAATAAVAGSMQASYLQTIAPSTFGIMESISILIIVVLGGVGSITGSFVAAIILGIVDTALQNFGALRMVIYAVVLVLIMIFKPSGILGTWELSFKRLFNRKGKERAQS</sequence>
<dbReference type="InterPro" id="IPR043428">
    <property type="entry name" value="LivM-like"/>
</dbReference>
<evidence type="ECO:0000256" key="3">
    <source>
        <dbReference type="ARBA" id="ARBA00022692"/>
    </source>
</evidence>
<dbReference type="Pfam" id="PF02653">
    <property type="entry name" value="BPD_transp_2"/>
    <property type="match status" value="1"/>
</dbReference>
<keyword evidence="2" id="KW-1003">Cell membrane</keyword>
<dbReference type="GO" id="GO:0005886">
    <property type="term" value="C:plasma membrane"/>
    <property type="evidence" value="ECO:0007669"/>
    <property type="project" value="UniProtKB-SubCell"/>
</dbReference>
<evidence type="ECO:0000256" key="2">
    <source>
        <dbReference type="ARBA" id="ARBA00022475"/>
    </source>
</evidence>
<dbReference type="EMBL" id="AYZM01000122">
    <property type="protein sequence ID" value="KRN21244.1"/>
    <property type="molecule type" value="Genomic_DNA"/>
</dbReference>
<dbReference type="PANTHER" id="PTHR30482">
    <property type="entry name" value="HIGH-AFFINITY BRANCHED-CHAIN AMINO ACID TRANSPORT SYSTEM PERMEASE"/>
    <property type="match status" value="1"/>
</dbReference>
<dbReference type="PANTHER" id="PTHR30482:SF10">
    <property type="entry name" value="HIGH-AFFINITY BRANCHED-CHAIN AMINO ACID TRANSPORT PROTEIN BRAE"/>
    <property type="match status" value="1"/>
</dbReference>
<feature type="transmembrane region" description="Helical" evidence="6">
    <location>
        <begin position="239"/>
        <end position="266"/>
    </location>
</feature>
<dbReference type="OrthoDB" id="9789927at2"/>
<keyword evidence="5 6" id="KW-0472">Membrane</keyword>
<feature type="transmembrane region" description="Helical" evidence="6">
    <location>
        <begin position="204"/>
        <end position="224"/>
    </location>
</feature>